<dbReference type="InterPro" id="IPR015797">
    <property type="entry name" value="NUDIX_hydrolase-like_dom_sf"/>
</dbReference>
<dbReference type="Gene3D" id="3.90.79.10">
    <property type="entry name" value="Nucleoside Triphosphate Pyrophosphohydrolase"/>
    <property type="match status" value="1"/>
</dbReference>
<gene>
    <name evidence="4" type="ORF">HJ588_03580</name>
</gene>
<dbReference type="RefSeq" id="WP_171152007.1">
    <property type="nucleotide sequence ID" value="NZ_JABENB010000001.1"/>
</dbReference>
<reference evidence="4 5" key="1">
    <citation type="submission" date="2020-05" db="EMBL/GenBank/DDBJ databases">
        <title>Flexivirga sp. ID2601S isolated from air conditioner.</title>
        <authorList>
            <person name="Kim D.H."/>
        </authorList>
    </citation>
    <scope>NUCLEOTIDE SEQUENCE [LARGE SCALE GENOMIC DNA]</scope>
    <source>
        <strain evidence="4 5">ID2601S</strain>
    </source>
</reference>
<dbReference type="Pfam" id="PF00293">
    <property type="entry name" value="NUDIX"/>
    <property type="match status" value="1"/>
</dbReference>
<dbReference type="PANTHER" id="PTHR43046">
    <property type="entry name" value="GDP-MANNOSE MANNOSYL HYDROLASE"/>
    <property type="match status" value="1"/>
</dbReference>
<evidence type="ECO:0000256" key="2">
    <source>
        <dbReference type="ARBA" id="ARBA00022801"/>
    </source>
</evidence>
<organism evidence="4 5">
    <name type="scientific">Flexivirga aerilata</name>
    <dbReference type="NCBI Taxonomy" id="1656889"/>
    <lineage>
        <taxon>Bacteria</taxon>
        <taxon>Bacillati</taxon>
        <taxon>Actinomycetota</taxon>
        <taxon>Actinomycetes</taxon>
        <taxon>Micrococcales</taxon>
        <taxon>Dermacoccaceae</taxon>
        <taxon>Flexivirga</taxon>
    </lineage>
</organism>
<dbReference type="InterPro" id="IPR000086">
    <property type="entry name" value="NUDIX_hydrolase_dom"/>
</dbReference>
<name>A0A849AFJ9_9MICO</name>
<comment type="cofactor">
    <cofactor evidence="1">
        <name>Mg(2+)</name>
        <dbReference type="ChEBI" id="CHEBI:18420"/>
    </cofactor>
</comment>
<dbReference type="PROSITE" id="PS00893">
    <property type="entry name" value="NUDIX_BOX"/>
    <property type="match status" value="1"/>
</dbReference>
<evidence type="ECO:0000313" key="5">
    <source>
        <dbReference type="Proteomes" id="UP000557772"/>
    </source>
</evidence>
<dbReference type="InterPro" id="IPR020084">
    <property type="entry name" value="NUDIX_hydrolase_CS"/>
</dbReference>
<accession>A0A849AFJ9</accession>
<protein>
    <submittedName>
        <fullName evidence="4">NUDIX domain-containing protein</fullName>
    </submittedName>
</protein>
<evidence type="ECO:0000256" key="1">
    <source>
        <dbReference type="ARBA" id="ARBA00001946"/>
    </source>
</evidence>
<dbReference type="PANTHER" id="PTHR43046:SF16">
    <property type="entry name" value="ADP-RIBOSE PYROPHOSPHATASE YJHB-RELATED"/>
    <property type="match status" value="1"/>
</dbReference>
<dbReference type="SUPFAM" id="SSF55811">
    <property type="entry name" value="Nudix"/>
    <property type="match status" value="1"/>
</dbReference>
<evidence type="ECO:0000313" key="4">
    <source>
        <dbReference type="EMBL" id="NNG38356.1"/>
    </source>
</evidence>
<dbReference type="GO" id="GO:0016787">
    <property type="term" value="F:hydrolase activity"/>
    <property type="evidence" value="ECO:0007669"/>
    <property type="project" value="UniProtKB-KW"/>
</dbReference>
<keyword evidence="5" id="KW-1185">Reference proteome</keyword>
<dbReference type="CDD" id="cd18879">
    <property type="entry name" value="NUDIX_Hydrolase"/>
    <property type="match status" value="1"/>
</dbReference>
<evidence type="ECO:0000259" key="3">
    <source>
        <dbReference type="PROSITE" id="PS51462"/>
    </source>
</evidence>
<sequence>MTAPLDPYLQGLRDKVGQDLLWLSGVTAVVLRDGAAGPEVLLVRRADNGAWTPVTGIVDPGEDVDTAAVREIREETTLSAVVERVVWVLALPVTTYPNGDVCQFLDTTVLCRVTGGEARIGDAESTAVGWFPVTELPVTSPRMRRQIEYAASGDHAVLFGMEGRRPGGA</sequence>
<dbReference type="Proteomes" id="UP000557772">
    <property type="component" value="Unassembled WGS sequence"/>
</dbReference>
<dbReference type="PROSITE" id="PS51462">
    <property type="entry name" value="NUDIX"/>
    <property type="match status" value="1"/>
</dbReference>
<comment type="caution">
    <text evidence="4">The sequence shown here is derived from an EMBL/GenBank/DDBJ whole genome shotgun (WGS) entry which is preliminary data.</text>
</comment>
<keyword evidence="2" id="KW-0378">Hydrolase</keyword>
<dbReference type="EMBL" id="JABENB010000001">
    <property type="protein sequence ID" value="NNG38356.1"/>
    <property type="molecule type" value="Genomic_DNA"/>
</dbReference>
<feature type="domain" description="Nudix hydrolase" evidence="3">
    <location>
        <begin position="21"/>
        <end position="154"/>
    </location>
</feature>
<proteinExistence type="predicted"/>
<dbReference type="AlphaFoldDB" id="A0A849AFJ9"/>